<feature type="transmembrane region" description="Helical" evidence="6">
    <location>
        <begin position="71"/>
        <end position="89"/>
    </location>
</feature>
<evidence type="ECO:0000256" key="2">
    <source>
        <dbReference type="ARBA" id="ARBA00022475"/>
    </source>
</evidence>
<feature type="transmembrane region" description="Helical" evidence="6">
    <location>
        <begin position="210"/>
        <end position="233"/>
    </location>
</feature>
<dbReference type="HOGENOM" id="CLU_055888_0_0_1"/>
<proteinExistence type="predicted"/>
<dbReference type="InterPro" id="IPR017452">
    <property type="entry name" value="GPCR_Rhodpsn_7TM"/>
</dbReference>
<gene>
    <name evidence="8" type="ORF">CAPTEDRAFT_122498</name>
</gene>
<dbReference type="GO" id="GO:0004930">
    <property type="term" value="F:G protein-coupled receptor activity"/>
    <property type="evidence" value="ECO:0007669"/>
    <property type="project" value="InterPro"/>
</dbReference>
<dbReference type="Proteomes" id="UP000014760">
    <property type="component" value="Unassembled WGS sequence"/>
</dbReference>
<keyword evidence="5 6" id="KW-0472">Membrane</keyword>
<reference evidence="9" key="3">
    <citation type="submission" date="2015-06" db="UniProtKB">
        <authorList>
            <consortium name="EnsemblMetazoa"/>
        </authorList>
    </citation>
    <scope>IDENTIFICATION</scope>
</reference>
<dbReference type="OMA" id="CEMAGSC"/>
<sequence>MIVCAVILIGLNTLVVISFIFKRIPRTLPNFFMFQLAIADGAIGCLGPVNIFSSIFESLSKSTPYCKFETMPVVCCVTASGFCILGLTLDRLRALRNPLLYDSSMMAGRYVASTLWVWIIPLAIYYILPMIWFQDLKDTPLKTCYTLYIMKREFVAFFLLPGMLLIFASVSVVYVPILKIAIKQTRSIQAMIADQNDTNMKSHLQILKTATMILLPYVLGWMPWCFVTAAIVYDEDEYNFPGTKFKIMQFIAYPLVLQSAINPLIYAARMPEYRIAFKSCLGCSSQVSAVNSDTSGLP</sequence>
<dbReference type="EMBL" id="AMQN01007481">
    <property type="status" value="NOT_ANNOTATED_CDS"/>
    <property type="molecule type" value="Genomic_DNA"/>
</dbReference>
<keyword evidence="3 6" id="KW-0812">Transmembrane</keyword>
<dbReference type="Pfam" id="PF00001">
    <property type="entry name" value="7tm_1"/>
    <property type="match status" value="1"/>
</dbReference>
<reference evidence="8 10" key="2">
    <citation type="journal article" date="2013" name="Nature">
        <title>Insights into bilaterian evolution from three spiralian genomes.</title>
        <authorList>
            <person name="Simakov O."/>
            <person name="Marletaz F."/>
            <person name="Cho S.J."/>
            <person name="Edsinger-Gonzales E."/>
            <person name="Havlak P."/>
            <person name="Hellsten U."/>
            <person name="Kuo D.H."/>
            <person name="Larsson T."/>
            <person name="Lv J."/>
            <person name="Arendt D."/>
            <person name="Savage R."/>
            <person name="Osoegawa K."/>
            <person name="de Jong P."/>
            <person name="Grimwood J."/>
            <person name="Chapman J.A."/>
            <person name="Shapiro H."/>
            <person name="Aerts A."/>
            <person name="Otillar R.P."/>
            <person name="Terry A.Y."/>
            <person name="Boore J.L."/>
            <person name="Grigoriev I.V."/>
            <person name="Lindberg D.R."/>
            <person name="Seaver E.C."/>
            <person name="Weisblat D.A."/>
            <person name="Putnam N.H."/>
            <person name="Rokhsar D.S."/>
        </authorList>
    </citation>
    <scope>NUCLEOTIDE SEQUENCE</scope>
    <source>
        <strain evidence="8 10">I ESC-2004</strain>
    </source>
</reference>
<feature type="transmembrane region" description="Helical" evidence="6">
    <location>
        <begin position="6"/>
        <end position="24"/>
    </location>
</feature>
<dbReference type="Gene3D" id="1.20.1070.10">
    <property type="entry name" value="Rhodopsin 7-helix transmembrane proteins"/>
    <property type="match status" value="1"/>
</dbReference>
<feature type="domain" description="G-protein coupled receptors family 1 profile" evidence="7">
    <location>
        <begin position="11"/>
        <end position="266"/>
    </location>
</feature>
<feature type="transmembrane region" description="Helical" evidence="6">
    <location>
        <begin position="110"/>
        <end position="134"/>
    </location>
</feature>
<dbReference type="PANTHER" id="PTHR22750">
    <property type="entry name" value="G-PROTEIN COUPLED RECEPTOR"/>
    <property type="match status" value="1"/>
</dbReference>
<feature type="transmembrane region" description="Helical" evidence="6">
    <location>
        <begin position="245"/>
        <end position="268"/>
    </location>
</feature>
<accession>R7UJN0</accession>
<keyword evidence="2" id="KW-1003">Cell membrane</keyword>
<comment type="subcellular location">
    <subcellularLocation>
        <location evidence="1">Cell membrane</location>
        <topology evidence="1">Multi-pass membrane protein</topology>
    </subcellularLocation>
</comment>
<feature type="transmembrane region" description="Helical" evidence="6">
    <location>
        <begin position="154"/>
        <end position="177"/>
    </location>
</feature>
<dbReference type="InterPro" id="IPR000276">
    <property type="entry name" value="GPCR_Rhodpsn"/>
</dbReference>
<feature type="transmembrane region" description="Helical" evidence="6">
    <location>
        <begin position="31"/>
        <end position="51"/>
    </location>
</feature>
<dbReference type="OrthoDB" id="6287421at2759"/>
<organism evidence="8">
    <name type="scientific">Capitella teleta</name>
    <name type="common">Polychaete worm</name>
    <dbReference type="NCBI Taxonomy" id="283909"/>
    <lineage>
        <taxon>Eukaryota</taxon>
        <taxon>Metazoa</taxon>
        <taxon>Spiralia</taxon>
        <taxon>Lophotrochozoa</taxon>
        <taxon>Annelida</taxon>
        <taxon>Polychaeta</taxon>
        <taxon>Sedentaria</taxon>
        <taxon>Scolecida</taxon>
        <taxon>Capitellidae</taxon>
        <taxon>Capitella</taxon>
    </lineage>
</organism>
<evidence type="ECO:0000256" key="5">
    <source>
        <dbReference type="ARBA" id="ARBA00023136"/>
    </source>
</evidence>
<dbReference type="EnsemblMetazoa" id="CapteT122498">
    <property type="protein sequence ID" value="CapteP122498"/>
    <property type="gene ID" value="CapteG122498"/>
</dbReference>
<evidence type="ECO:0000313" key="8">
    <source>
        <dbReference type="EMBL" id="ELU06323.1"/>
    </source>
</evidence>
<dbReference type="PRINTS" id="PR00237">
    <property type="entry name" value="GPCRRHODOPSN"/>
</dbReference>
<keyword evidence="10" id="KW-1185">Reference proteome</keyword>
<evidence type="ECO:0000256" key="4">
    <source>
        <dbReference type="ARBA" id="ARBA00022989"/>
    </source>
</evidence>
<dbReference type="STRING" id="283909.R7UJN0"/>
<dbReference type="CDD" id="cd00637">
    <property type="entry name" value="7tm_classA_rhodopsin-like"/>
    <property type="match status" value="1"/>
</dbReference>
<evidence type="ECO:0000256" key="6">
    <source>
        <dbReference type="SAM" id="Phobius"/>
    </source>
</evidence>
<keyword evidence="4 6" id="KW-1133">Transmembrane helix</keyword>
<evidence type="ECO:0000256" key="3">
    <source>
        <dbReference type="ARBA" id="ARBA00022692"/>
    </source>
</evidence>
<name>R7UJN0_CAPTE</name>
<evidence type="ECO:0000256" key="1">
    <source>
        <dbReference type="ARBA" id="ARBA00004651"/>
    </source>
</evidence>
<evidence type="ECO:0000313" key="9">
    <source>
        <dbReference type="EnsemblMetazoa" id="CapteP122498"/>
    </source>
</evidence>
<dbReference type="SUPFAM" id="SSF81321">
    <property type="entry name" value="Family A G protein-coupled receptor-like"/>
    <property type="match status" value="1"/>
</dbReference>
<dbReference type="AlphaFoldDB" id="R7UJN0"/>
<dbReference type="EMBL" id="KB300771">
    <property type="protein sequence ID" value="ELU06323.1"/>
    <property type="molecule type" value="Genomic_DNA"/>
</dbReference>
<evidence type="ECO:0000259" key="7">
    <source>
        <dbReference type="PROSITE" id="PS50262"/>
    </source>
</evidence>
<dbReference type="GO" id="GO:0005886">
    <property type="term" value="C:plasma membrane"/>
    <property type="evidence" value="ECO:0007669"/>
    <property type="project" value="UniProtKB-SubCell"/>
</dbReference>
<dbReference type="PROSITE" id="PS50262">
    <property type="entry name" value="G_PROTEIN_RECEP_F1_2"/>
    <property type="match status" value="1"/>
</dbReference>
<protein>
    <recommendedName>
        <fullName evidence="7">G-protein coupled receptors family 1 profile domain-containing protein</fullName>
    </recommendedName>
</protein>
<evidence type="ECO:0000313" key="10">
    <source>
        <dbReference type="Proteomes" id="UP000014760"/>
    </source>
</evidence>
<reference evidence="10" key="1">
    <citation type="submission" date="2012-12" db="EMBL/GenBank/DDBJ databases">
        <authorList>
            <person name="Hellsten U."/>
            <person name="Grimwood J."/>
            <person name="Chapman J.A."/>
            <person name="Shapiro H."/>
            <person name="Aerts A."/>
            <person name="Otillar R.P."/>
            <person name="Terry A.Y."/>
            <person name="Boore J.L."/>
            <person name="Simakov O."/>
            <person name="Marletaz F."/>
            <person name="Cho S.-J."/>
            <person name="Edsinger-Gonzales E."/>
            <person name="Havlak P."/>
            <person name="Kuo D.-H."/>
            <person name="Larsson T."/>
            <person name="Lv J."/>
            <person name="Arendt D."/>
            <person name="Savage R."/>
            <person name="Osoegawa K."/>
            <person name="de Jong P."/>
            <person name="Lindberg D.R."/>
            <person name="Seaver E.C."/>
            <person name="Weisblat D.A."/>
            <person name="Putnam N.H."/>
            <person name="Grigoriev I.V."/>
            <person name="Rokhsar D.S."/>
        </authorList>
    </citation>
    <scope>NUCLEOTIDE SEQUENCE</scope>
    <source>
        <strain evidence="10">I ESC-2004</strain>
    </source>
</reference>